<name>D1B9S2_THEAS</name>
<dbReference type="OrthoDB" id="9795531at2"/>
<proteinExistence type="predicted"/>
<dbReference type="PROSITE" id="PS00195">
    <property type="entry name" value="GLUTAREDOXIN_1"/>
    <property type="match status" value="1"/>
</dbReference>
<dbReference type="KEGG" id="tai:Taci_0792"/>
<dbReference type="eggNOG" id="COG0695">
    <property type="taxonomic scope" value="Bacteria"/>
</dbReference>
<dbReference type="STRING" id="525903.Taci_0792"/>
<protein>
    <submittedName>
        <fullName evidence="2">Glutaredoxin-like protein, YruB-family</fullName>
    </submittedName>
</protein>
<evidence type="ECO:0000313" key="3">
    <source>
        <dbReference type="Proteomes" id="UP000002030"/>
    </source>
</evidence>
<dbReference type="HOGENOM" id="CLU_026126_9_3_0"/>
<dbReference type="GO" id="GO:0045454">
    <property type="term" value="P:cell redox homeostasis"/>
    <property type="evidence" value="ECO:0007669"/>
    <property type="project" value="TreeGrafter"/>
</dbReference>
<feature type="domain" description="Glutaredoxin" evidence="1">
    <location>
        <begin position="4"/>
        <end position="63"/>
    </location>
</feature>
<dbReference type="InterPro" id="IPR002109">
    <property type="entry name" value="Glutaredoxin"/>
</dbReference>
<dbReference type="GO" id="GO:0009055">
    <property type="term" value="F:electron transfer activity"/>
    <property type="evidence" value="ECO:0007669"/>
    <property type="project" value="TreeGrafter"/>
</dbReference>
<evidence type="ECO:0000313" key="2">
    <source>
        <dbReference type="EMBL" id="ACZ19025.1"/>
    </source>
</evidence>
<dbReference type="Pfam" id="PF00462">
    <property type="entry name" value="Glutaredoxin"/>
    <property type="match status" value="1"/>
</dbReference>
<keyword evidence="3" id="KW-1185">Reference proteome</keyword>
<dbReference type="InterPro" id="IPR011911">
    <property type="entry name" value="GlrX_YruB"/>
</dbReference>
<sequence length="81" mass="9046">MMQVKVFSTKTCPWCVKAKDYLKSLNVSYEDVDVSANREAAMEMVRATKQMGVPVIQIGEKYIVGFDQGAIEKSLREAGII</sequence>
<dbReference type="PROSITE" id="PS51354">
    <property type="entry name" value="GLUTAREDOXIN_2"/>
    <property type="match status" value="1"/>
</dbReference>
<evidence type="ECO:0000259" key="1">
    <source>
        <dbReference type="Pfam" id="PF00462"/>
    </source>
</evidence>
<dbReference type="EMBL" id="CP001818">
    <property type="protein sequence ID" value="ACZ19025.1"/>
    <property type="molecule type" value="Genomic_DNA"/>
</dbReference>
<dbReference type="CDD" id="cd02976">
    <property type="entry name" value="NrdH"/>
    <property type="match status" value="1"/>
</dbReference>
<dbReference type="InterPro" id="IPR011767">
    <property type="entry name" value="GLR_AS"/>
</dbReference>
<organism evidence="2 3">
    <name type="scientific">Thermanaerovibrio acidaminovorans (strain ATCC 49978 / DSM 6589 / Su883)</name>
    <name type="common">Selenomonas acidaminovorans</name>
    <dbReference type="NCBI Taxonomy" id="525903"/>
    <lineage>
        <taxon>Bacteria</taxon>
        <taxon>Thermotogati</taxon>
        <taxon>Synergistota</taxon>
        <taxon>Synergistia</taxon>
        <taxon>Synergistales</taxon>
        <taxon>Synergistaceae</taxon>
        <taxon>Thermanaerovibrio</taxon>
    </lineage>
</organism>
<accession>D1B9S2</accession>
<dbReference type="PANTHER" id="PTHR34386">
    <property type="entry name" value="GLUTAREDOXIN"/>
    <property type="match status" value="1"/>
</dbReference>
<dbReference type="PANTHER" id="PTHR34386:SF1">
    <property type="entry name" value="GLUTAREDOXIN-LIKE PROTEIN NRDH"/>
    <property type="match status" value="1"/>
</dbReference>
<dbReference type="NCBIfam" id="TIGR02196">
    <property type="entry name" value="GlrX_YruB"/>
    <property type="match status" value="1"/>
</dbReference>
<dbReference type="InterPro" id="IPR036249">
    <property type="entry name" value="Thioredoxin-like_sf"/>
</dbReference>
<gene>
    <name evidence="2" type="ordered locus">Taci_0792</name>
</gene>
<dbReference type="Gene3D" id="3.40.30.10">
    <property type="entry name" value="Glutaredoxin"/>
    <property type="match status" value="1"/>
</dbReference>
<dbReference type="AlphaFoldDB" id="D1B9S2"/>
<dbReference type="InterPro" id="IPR051548">
    <property type="entry name" value="Grx-like_ET"/>
</dbReference>
<dbReference type="SUPFAM" id="SSF52833">
    <property type="entry name" value="Thioredoxin-like"/>
    <property type="match status" value="1"/>
</dbReference>
<dbReference type="Proteomes" id="UP000002030">
    <property type="component" value="Chromosome"/>
</dbReference>
<reference evidence="2 3" key="1">
    <citation type="journal article" date="2009" name="Stand. Genomic Sci.">
        <title>Complete genome sequence of Thermanaerovibrio acidaminovorans type strain (Su883).</title>
        <authorList>
            <person name="Chovatia M."/>
            <person name="Sikorski J."/>
            <person name="Schroder M."/>
            <person name="Lapidus A."/>
            <person name="Nolan M."/>
            <person name="Tice H."/>
            <person name="Glavina Del Rio T."/>
            <person name="Copeland A."/>
            <person name="Cheng J.F."/>
            <person name="Lucas S."/>
            <person name="Chen F."/>
            <person name="Bruce D."/>
            <person name="Goodwin L."/>
            <person name="Pitluck S."/>
            <person name="Ivanova N."/>
            <person name="Mavromatis K."/>
            <person name="Ovchinnikova G."/>
            <person name="Pati A."/>
            <person name="Chen A."/>
            <person name="Palaniappan K."/>
            <person name="Land M."/>
            <person name="Hauser L."/>
            <person name="Chang Y.J."/>
            <person name="Jeffries C.D."/>
            <person name="Chain P."/>
            <person name="Saunders E."/>
            <person name="Detter J.C."/>
            <person name="Brettin T."/>
            <person name="Rohde M."/>
            <person name="Goker M."/>
            <person name="Spring S."/>
            <person name="Bristow J."/>
            <person name="Markowitz V."/>
            <person name="Hugenholtz P."/>
            <person name="Kyrpides N.C."/>
            <person name="Klenk H.P."/>
            <person name="Eisen J.A."/>
        </authorList>
    </citation>
    <scope>NUCLEOTIDE SEQUENCE [LARGE SCALE GENOMIC DNA]</scope>
    <source>
        <strain evidence="3">ATCC 49978 / DSM 6589 / Su883</strain>
    </source>
</reference>
<dbReference type="EnsemblBacteria" id="ACZ19025">
    <property type="protein sequence ID" value="ACZ19025"/>
    <property type="gene ID" value="Taci_0792"/>
</dbReference>